<feature type="compositionally biased region" description="Acidic residues" evidence="1">
    <location>
        <begin position="23"/>
        <end position="69"/>
    </location>
</feature>
<dbReference type="SUPFAM" id="SSF48371">
    <property type="entry name" value="ARM repeat"/>
    <property type="match status" value="1"/>
</dbReference>
<reference evidence="2 3" key="1">
    <citation type="journal article" date="2014" name="PLoS Genet.">
        <title>Phylogenetically driven sequencing of extremely halophilic archaea reveals strategies for static and dynamic osmo-response.</title>
        <authorList>
            <person name="Becker E.A."/>
            <person name="Seitzer P.M."/>
            <person name="Tritt A."/>
            <person name="Larsen D."/>
            <person name="Krusor M."/>
            <person name="Yao A.I."/>
            <person name="Wu D."/>
            <person name="Madern D."/>
            <person name="Eisen J.A."/>
            <person name="Darling A.E."/>
            <person name="Facciotti M.T."/>
        </authorList>
    </citation>
    <scope>NUCLEOTIDE SEQUENCE [LARGE SCALE GENOMIC DNA]</scope>
    <source>
        <strain evidence="2 3">ATCC BAA-1512</strain>
    </source>
</reference>
<dbReference type="InterPro" id="IPR011989">
    <property type="entry name" value="ARM-like"/>
</dbReference>
<accession>M0I6S4</accession>
<name>M0I6S4_9EURY</name>
<protein>
    <submittedName>
        <fullName evidence="2">PBS lyase HEAT-like repeat protein</fullName>
    </submittedName>
</protein>
<dbReference type="EMBL" id="AOLN01000018">
    <property type="protein sequence ID" value="ELZ91553.1"/>
    <property type="molecule type" value="Genomic_DNA"/>
</dbReference>
<organism evidence="2 3">
    <name type="scientific">Haloferax mucosum ATCC BAA-1512</name>
    <dbReference type="NCBI Taxonomy" id="662479"/>
    <lineage>
        <taxon>Archaea</taxon>
        <taxon>Methanobacteriati</taxon>
        <taxon>Methanobacteriota</taxon>
        <taxon>Stenosarchaea group</taxon>
        <taxon>Halobacteria</taxon>
        <taxon>Halobacteriales</taxon>
        <taxon>Haloferacaceae</taxon>
        <taxon>Haloferax</taxon>
    </lineage>
</organism>
<comment type="caution">
    <text evidence="2">The sequence shown here is derived from an EMBL/GenBank/DDBJ whole genome shotgun (WGS) entry which is preliminary data.</text>
</comment>
<sequence length="420" mass="45537">MSDGDDDTTELSPESFDERLNEAEEALEAAETEADLDDVEATLDEIDADIESAELPEPDDEDEDDPAEELESRLSDLRDDLESQRGPYAQDAVETLDGAKSTITDTRWTEQGEGEIVAAVETFATEFNDVLDSSVAVDGDAESDLTAAIDDAISAVESAGLDADDDAETIADLIAVADGLADGLDDAQEWDDLETREKLQVQGFYDVLGHYKDYPPELSALKEHEQRGNVEMIALAFDSFQSDFMQEYCIEAFTRMNDDRAYETIEGQAKRRDKGVIKAIGKMAAEAGVEMLVDYVDSDNDPALQKVVFKALGEIGSEEATQPIANKLVTENENVRSAAARALGLLGDTRTVEPLTDVLADDDVDSVRASAAWALRQIGTETALEAAAEYADDRSYLVQREAELAADFLGEGTAEPDATV</sequence>
<feature type="region of interest" description="Disordered" evidence="1">
    <location>
        <begin position="1"/>
        <end position="88"/>
    </location>
</feature>
<feature type="compositionally biased region" description="Basic and acidic residues" evidence="1">
    <location>
        <begin position="70"/>
        <end position="83"/>
    </location>
</feature>
<dbReference type="InterPro" id="IPR016024">
    <property type="entry name" value="ARM-type_fold"/>
</dbReference>
<dbReference type="Pfam" id="PF13646">
    <property type="entry name" value="HEAT_2"/>
    <property type="match status" value="1"/>
</dbReference>
<dbReference type="RefSeq" id="WP_008321321.1">
    <property type="nucleotide sequence ID" value="NZ_AOLN01000018.1"/>
</dbReference>
<evidence type="ECO:0000313" key="2">
    <source>
        <dbReference type="EMBL" id="ELZ91553.1"/>
    </source>
</evidence>
<dbReference type="GO" id="GO:0016829">
    <property type="term" value="F:lyase activity"/>
    <property type="evidence" value="ECO:0007669"/>
    <property type="project" value="UniProtKB-KW"/>
</dbReference>
<dbReference type="Proteomes" id="UP000011550">
    <property type="component" value="Unassembled WGS sequence"/>
</dbReference>
<keyword evidence="2" id="KW-0456">Lyase</keyword>
<evidence type="ECO:0000313" key="3">
    <source>
        <dbReference type="Proteomes" id="UP000011550"/>
    </source>
</evidence>
<dbReference type="AlphaFoldDB" id="M0I6S4"/>
<dbReference type="SMART" id="SM00567">
    <property type="entry name" value="EZ_HEAT"/>
    <property type="match status" value="3"/>
</dbReference>
<dbReference type="Gene3D" id="1.25.10.10">
    <property type="entry name" value="Leucine-rich Repeat Variant"/>
    <property type="match status" value="1"/>
</dbReference>
<proteinExistence type="predicted"/>
<keyword evidence="3" id="KW-1185">Reference proteome</keyword>
<gene>
    <name evidence="2" type="ORF">C440_14604</name>
</gene>
<dbReference type="PANTHER" id="PTHR12697:SF5">
    <property type="entry name" value="DEOXYHYPUSINE HYDROXYLASE"/>
    <property type="match status" value="1"/>
</dbReference>
<dbReference type="OrthoDB" id="293146at2157"/>
<dbReference type="STRING" id="662479.C440_14604"/>
<evidence type="ECO:0000256" key="1">
    <source>
        <dbReference type="SAM" id="MobiDB-lite"/>
    </source>
</evidence>
<dbReference type="PATRIC" id="fig|662479.7.peg.2959"/>
<dbReference type="GO" id="GO:0016491">
    <property type="term" value="F:oxidoreductase activity"/>
    <property type="evidence" value="ECO:0007669"/>
    <property type="project" value="TreeGrafter"/>
</dbReference>
<dbReference type="InterPro" id="IPR004155">
    <property type="entry name" value="PBS_lyase_HEAT"/>
</dbReference>
<dbReference type="PANTHER" id="PTHR12697">
    <property type="entry name" value="PBS LYASE HEAT-LIKE PROTEIN"/>
    <property type="match status" value="1"/>
</dbReference>